<feature type="region of interest" description="Disordered" evidence="1">
    <location>
        <begin position="179"/>
        <end position="205"/>
    </location>
</feature>
<reference evidence="2 3" key="1">
    <citation type="submission" date="2021-05" db="EMBL/GenBank/DDBJ databases">
        <title>Bacteria Genome sequencing.</title>
        <authorList>
            <person name="Takabe Y."/>
            <person name="Nakajima Y."/>
            <person name="Suzuki S."/>
            <person name="Shiozaki T."/>
        </authorList>
    </citation>
    <scope>NUCLEOTIDE SEQUENCE [LARGE SCALE GENOMIC DNA]</scope>
    <source>
        <strain evidence="2 3">AI_62</strain>
    </source>
</reference>
<evidence type="ECO:0000313" key="2">
    <source>
        <dbReference type="EMBL" id="GIT96665.1"/>
    </source>
</evidence>
<dbReference type="EMBL" id="BPFH01000007">
    <property type="protein sequence ID" value="GIT96665.1"/>
    <property type="molecule type" value="Genomic_DNA"/>
</dbReference>
<proteinExistence type="predicted"/>
<name>A0ABQ4NQH6_9RHOB</name>
<feature type="compositionally biased region" description="Polar residues" evidence="1">
    <location>
        <begin position="184"/>
        <end position="193"/>
    </location>
</feature>
<evidence type="ECO:0000256" key="1">
    <source>
        <dbReference type="SAM" id="MobiDB-lite"/>
    </source>
</evidence>
<comment type="caution">
    <text evidence="2">The sequence shown here is derived from an EMBL/GenBank/DDBJ whole genome shotgun (WGS) entry which is preliminary data.</text>
</comment>
<dbReference type="Proteomes" id="UP000786693">
    <property type="component" value="Unassembled WGS sequence"/>
</dbReference>
<evidence type="ECO:0000313" key="3">
    <source>
        <dbReference type="Proteomes" id="UP000786693"/>
    </source>
</evidence>
<protein>
    <submittedName>
        <fullName evidence="2">Uncharacterized protein</fullName>
    </submittedName>
</protein>
<keyword evidence="3" id="KW-1185">Reference proteome</keyword>
<gene>
    <name evidence="2" type="ORF">JANAI62_32880</name>
</gene>
<organism evidence="2 3">
    <name type="scientific">Jannaschia pagri</name>
    <dbReference type="NCBI Taxonomy" id="2829797"/>
    <lineage>
        <taxon>Bacteria</taxon>
        <taxon>Pseudomonadati</taxon>
        <taxon>Pseudomonadota</taxon>
        <taxon>Alphaproteobacteria</taxon>
        <taxon>Rhodobacterales</taxon>
        <taxon>Roseobacteraceae</taxon>
        <taxon>Jannaschia</taxon>
    </lineage>
</organism>
<accession>A0ABQ4NQH6</accession>
<sequence>MLTEWRDLQARCGQAVAGASAIDLSGLEERAPTLTYNRRLTDGTRRYIGQGVARVGTTAPRGVWGRPGGSLELRVIEMKTRPGTRTICEIIPRRGGPGLTAAQMELLRDAYGDMRDRAVATGAWTAVTLRSDDRTRRMGMELHQPNARECSVIASLTVEPATGYFRSAVSEKADVPTCGGPSLLTAQNRQGSATRDPRTQGATAG</sequence>